<dbReference type="AlphaFoldDB" id="A0A6A6VK69"/>
<gene>
    <name evidence="1" type="ORF">M011DRAFT_313203</name>
</gene>
<keyword evidence="2" id="KW-1185">Reference proteome</keyword>
<reference evidence="1" key="1">
    <citation type="journal article" date="2020" name="Stud. Mycol.">
        <title>101 Dothideomycetes genomes: a test case for predicting lifestyles and emergence of pathogens.</title>
        <authorList>
            <person name="Haridas S."/>
            <person name="Albert R."/>
            <person name="Binder M."/>
            <person name="Bloem J."/>
            <person name="Labutti K."/>
            <person name="Salamov A."/>
            <person name="Andreopoulos B."/>
            <person name="Baker S."/>
            <person name="Barry K."/>
            <person name="Bills G."/>
            <person name="Bluhm B."/>
            <person name="Cannon C."/>
            <person name="Castanera R."/>
            <person name="Culley D."/>
            <person name="Daum C."/>
            <person name="Ezra D."/>
            <person name="Gonzalez J."/>
            <person name="Henrissat B."/>
            <person name="Kuo A."/>
            <person name="Liang C."/>
            <person name="Lipzen A."/>
            <person name="Lutzoni F."/>
            <person name="Magnuson J."/>
            <person name="Mondo S."/>
            <person name="Nolan M."/>
            <person name="Ohm R."/>
            <person name="Pangilinan J."/>
            <person name="Park H.-J."/>
            <person name="Ramirez L."/>
            <person name="Alfaro M."/>
            <person name="Sun H."/>
            <person name="Tritt A."/>
            <person name="Yoshinaga Y."/>
            <person name="Zwiers L.-H."/>
            <person name="Turgeon B."/>
            <person name="Goodwin S."/>
            <person name="Spatafora J."/>
            <person name="Crous P."/>
            <person name="Grigoriev I."/>
        </authorList>
    </citation>
    <scope>NUCLEOTIDE SEQUENCE</scope>
    <source>
        <strain evidence="1">CBS 119925</strain>
    </source>
</reference>
<evidence type="ECO:0000313" key="1">
    <source>
        <dbReference type="EMBL" id="KAF2749591.1"/>
    </source>
</evidence>
<proteinExistence type="predicted"/>
<dbReference type="EMBL" id="MU006566">
    <property type="protein sequence ID" value="KAF2749591.1"/>
    <property type="molecule type" value="Genomic_DNA"/>
</dbReference>
<evidence type="ECO:0000313" key="2">
    <source>
        <dbReference type="Proteomes" id="UP000799440"/>
    </source>
</evidence>
<dbReference type="Proteomes" id="UP000799440">
    <property type="component" value="Unassembled WGS sequence"/>
</dbReference>
<organism evidence="1 2">
    <name type="scientific">Sporormia fimetaria CBS 119925</name>
    <dbReference type="NCBI Taxonomy" id="1340428"/>
    <lineage>
        <taxon>Eukaryota</taxon>
        <taxon>Fungi</taxon>
        <taxon>Dikarya</taxon>
        <taxon>Ascomycota</taxon>
        <taxon>Pezizomycotina</taxon>
        <taxon>Dothideomycetes</taxon>
        <taxon>Pleosporomycetidae</taxon>
        <taxon>Pleosporales</taxon>
        <taxon>Sporormiaceae</taxon>
        <taxon>Sporormia</taxon>
    </lineage>
</organism>
<accession>A0A6A6VK69</accession>
<sequence>MSSVNLSNIQHIIFFLPGIPDCSPFNSRPAHLTRLRVHRYPYHNILTERTRHVERGLFSFGFNSVSGIAGDMFFGLVDWNDTPPWFFFDGGSGCEYDQIMDTCMCGVPDSILFCRRM</sequence>
<name>A0A6A6VK69_9PLEO</name>
<protein>
    <submittedName>
        <fullName evidence="1">Uncharacterized protein</fullName>
    </submittedName>
</protein>